<dbReference type="EMBL" id="JARBJD010000325">
    <property type="protein sequence ID" value="KAK2943842.1"/>
    <property type="molecule type" value="Genomic_DNA"/>
</dbReference>
<accession>A0ABQ9WL60</accession>
<dbReference type="EMBL" id="JARBJD010000072">
    <property type="protein sequence ID" value="KAK2954946.1"/>
    <property type="molecule type" value="Genomic_DNA"/>
</dbReference>
<sequence length="90" mass="10121">MYSHHINGSYPARFPPRHSPPGARSAIQTQHTPYETASKLAIMLKVVNVADSSIRGKNVYTEDPVVDWVNHVFNMTEVRNSECTEPRGID</sequence>
<evidence type="ECO:0000313" key="6">
    <source>
        <dbReference type="EMBL" id="KAK2954946.1"/>
    </source>
</evidence>
<evidence type="ECO:0000313" key="3">
    <source>
        <dbReference type="EMBL" id="KAK2943842.1"/>
    </source>
</evidence>
<gene>
    <name evidence="5" type="ORF">BLNAU_10076</name>
    <name evidence="6" type="ORF">BLNAU_10086</name>
    <name evidence="4" type="ORF">BLNAU_12856</name>
    <name evidence="3" type="ORF">BLNAU_21233</name>
    <name evidence="2" type="ORF">BLNAU_24997</name>
    <name evidence="7" type="ORF">BLNAU_5572</name>
</gene>
<feature type="region of interest" description="Disordered" evidence="1">
    <location>
        <begin position="1"/>
        <end position="29"/>
    </location>
</feature>
<dbReference type="EMBL" id="JARBJD010000746">
    <property type="protein sequence ID" value="KAK2940093.1"/>
    <property type="molecule type" value="Genomic_DNA"/>
</dbReference>
<dbReference type="EMBL" id="JARBJD010000107">
    <property type="protein sequence ID" value="KAK2952153.1"/>
    <property type="molecule type" value="Genomic_DNA"/>
</dbReference>
<keyword evidence="8" id="KW-1185">Reference proteome</keyword>
<protein>
    <submittedName>
        <fullName evidence="2">Uncharacterized protein</fullName>
    </submittedName>
</protein>
<name>A0ABQ9WL60_9EUKA</name>
<evidence type="ECO:0000313" key="7">
    <source>
        <dbReference type="EMBL" id="KAK2959523.1"/>
    </source>
</evidence>
<evidence type="ECO:0000313" key="5">
    <source>
        <dbReference type="EMBL" id="KAK2954936.1"/>
    </source>
</evidence>
<evidence type="ECO:0000256" key="1">
    <source>
        <dbReference type="SAM" id="MobiDB-lite"/>
    </source>
</evidence>
<dbReference type="EMBL" id="JARBJD010000072">
    <property type="protein sequence ID" value="KAK2954936.1"/>
    <property type="molecule type" value="Genomic_DNA"/>
</dbReference>
<dbReference type="Proteomes" id="UP001281761">
    <property type="component" value="Unassembled WGS sequence"/>
</dbReference>
<dbReference type="EMBL" id="JARBJD010000029">
    <property type="protein sequence ID" value="KAK2959523.1"/>
    <property type="molecule type" value="Genomic_DNA"/>
</dbReference>
<evidence type="ECO:0000313" key="2">
    <source>
        <dbReference type="EMBL" id="KAK2940093.1"/>
    </source>
</evidence>
<organism evidence="2 8">
    <name type="scientific">Blattamonas nauphoetae</name>
    <dbReference type="NCBI Taxonomy" id="2049346"/>
    <lineage>
        <taxon>Eukaryota</taxon>
        <taxon>Metamonada</taxon>
        <taxon>Preaxostyla</taxon>
        <taxon>Oxymonadida</taxon>
        <taxon>Blattamonas</taxon>
    </lineage>
</organism>
<evidence type="ECO:0000313" key="4">
    <source>
        <dbReference type="EMBL" id="KAK2952153.1"/>
    </source>
</evidence>
<evidence type="ECO:0000313" key="8">
    <source>
        <dbReference type="Proteomes" id="UP001281761"/>
    </source>
</evidence>
<reference evidence="2 8" key="1">
    <citation type="journal article" date="2022" name="bioRxiv">
        <title>Genomics of Preaxostyla Flagellates Illuminates Evolutionary Transitions and the Path Towards Mitochondrial Loss.</title>
        <authorList>
            <person name="Novak L.V.F."/>
            <person name="Treitli S.C."/>
            <person name="Pyrih J."/>
            <person name="Halakuc P."/>
            <person name="Pipaliya S.V."/>
            <person name="Vacek V."/>
            <person name="Brzon O."/>
            <person name="Soukal P."/>
            <person name="Eme L."/>
            <person name="Dacks J.B."/>
            <person name="Karnkowska A."/>
            <person name="Elias M."/>
            <person name="Hampl V."/>
        </authorList>
    </citation>
    <scope>NUCLEOTIDE SEQUENCE [LARGE SCALE GENOMIC DNA]</scope>
    <source>
        <strain evidence="2">NAU3</strain>
        <tissue evidence="2">Gut</tissue>
    </source>
</reference>
<comment type="caution">
    <text evidence="2">The sequence shown here is derived from an EMBL/GenBank/DDBJ whole genome shotgun (WGS) entry which is preliminary data.</text>
</comment>
<proteinExistence type="predicted"/>